<dbReference type="Pfam" id="PF26147">
    <property type="entry name" value="AB_HYDROLASE_YMC0-YMC35"/>
    <property type="match status" value="1"/>
</dbReference>
<dbReference type="PANTHER" id="PTHR47349:SF1">
    <property type="entry name" value="AER328WP"/>
    <property type="match status" value="1"/>
</dbReference>
<feature type="region of interest" description="Disordered" evidence="1">
    <location>
        <begin position="299"/>
        <end position="509"/>
    </location>
</feature>
<feature type="compositionally biased region" description="Basic and acidic residues" evidence="1">
    <location>
        <begin position="245"/>
        <end position="263"/>
    </location>
</feature>
<reference evidence="3 4" key="1">
    <citation type="journal article" date="2020" name="Phytopathology">
        <title>Genome Sequence Resources of Colletotrichum truncatum, C. plurivorum, C. musicola, and C. sojae: Four Species Pathogenic to Soybean (Glycine max).</title>
        <authorList>
            <person name="Rogerio F."/>
            <person name="Boufleur T.R."/>
            <person name="Ciampi-Guillardi M."/>
            <person name="Sukno S.A."/>
            <person name="Thon M.R."/>
            <person name="Massola Junior N.S."/>
            <person name="Baroncelli R."/>
        </authorList>
    </citation>
    <scope>NUCLEOTIDE SEQUENCE [LARGE SCALE GENOMIC DNA]</scope>
    <source>
        <strain evidence="3 4">LFN0009</strain>
    </source>
</reference>
<feature type="compositionally biased region" description="Basic and acidic residues" evidence="1">
    <location>
        <begin position="411"/>
        <end position="426"/>
    </location>
</feature>
<comment type="caution">
    <text evidence="3">The sequence shown here is derived from an EMBL/GenBank/DDBJ whole genome shotgun (WGS) entry which is preliminary data.</text>
</comment>
<feature type="compositionally biased region" description="Polar residues" evidence="1">
    <location>
        <begin position="470"/>
        <end position="481"/>
    </location>
</feature>
<evidence type="ECO:0000256" key="1">
    <source>
        <dbReference type="SAM" id="MobiDB-lite"/>
    </source>
</evidence>
<dbReference type="Proteomes" id="UP000652219">
    <property type="component" value="Unassembled WGS sequence"/>
</dbReference>
<feature type="compositionally biased region" description="Polar residues" evidence="1">
    <location>
        <begin position="58"/>
        <end position="75"/>
    </location>
</feature>
<organism evidence="3 4">
    <name type="scientific">Colletotrichum sojae</name>
    <dbReference type="NCBI Taxonomy" id="2175907"/>
    <lineage>
        <taxon>Eukaryota</taxon>
        <taxon>Fungi</taxon>
        <taxon>Dikarya</taxon>
        <taxon>Ascomycota</taxon>
        <taxon>Pezizomycotina</taxon>
        <taxon>Sordariomycetes</taxon>
        <taxon>Hypocreomycetidae</taxon>
        <taxon>Glomerellales</taxon>
        <taxon>Glomerellaceae</taxon>
        <taxon>Colletotrichum</taxon>
        <taxon>Colletotrichum orchidearum species complex</taxon>
    </lineage>
</organism>
<evidence type="ECO:0000259" key="2">
    <source>
        <dbReference type="Pfam" id="PF26147"/>
    </source>
</evidence>
<evidence type="ECO:0000313" key="3">
    <source>
        <dbReference type="EMBL" id="KAF6799401.1"/>
    </source>
</evidence>
<dbReference type="InterPro" id="IPR058933">
    <property type="entry name" value="YMC020W-like_ab_hydrolase"/>
</dbReference>
<gene>
    <name evidence="3" type="ORF">CSOJ01_12544</name>
</gene>
<feature type="compositionally biased region" description="Low complexity" evidence="1">
    <location>
        <begin position="9"/>
        <end position="38"/>
    </location>
</feature>
<protein>
    <recommendedName>
        <fullName evidence="2">YMC020W-like alpha/beta hydrolase domain-containing protein</fullName>
    </recommendedName>
</protein>
<feature type="domain" description="YMC020W-like alpha/beta hydrolase" evidence="2">
    <location>
        <begin position="511"/>
        <end position="872"/>
    </location>
</feature>
<feature type="compositionally biased region" description="Pro residues" evidence="1">
    <location>
        <begin position="269"/>
        <end position="278"/>
    </location>
</feature>
<feature type="region of interest" description="Disordered" evidence="1">
    <location>
        <begin position="1"/>
        <end position="287"/>
    </location>
</feature>
<feature type="compositionally biased region" description="Polar residues" evidence="1">
    <location>
        <begin position="175"/>
        <end position="185"/>
    </location>
</feature>
<dbReference type="PANTHER" id="PTHR47349">
    <property type="entry name" value="CHROMOSOME 8, WHOLE GENOME SHOTGUN SEQUENCE"/>
    <property type="match status" value="1"/>
</dbReference>
<evidence type="ECO:0000313" key="4">
    <source>
        <dbReference type="Proteomes" id="UP000652219"/>
    </source>
</evidence>
<feature type="compositionally biased region" description="Polar residues" evidence="1">
    <location>
        <begin position="493"/>
        <end position="505"/>
    </location>
</feature>
<sequence>MSPRKRQRPNPSEPSSSPPAAIAPAVATSATSQVTAVSEPVRTPARAMPLSRDRSGSETKNTTDSQDTTQKQVLSRGSARPFLEGTRMSKRFMMQVRKSRSWYGSWPRAPKSSASTQLARETIFGGTLKPSSTPDFRRFDTRKSVDSASFDGPADSTSLPQIPENGAALSEEDTTTANKTDNGTVDEQAKAADTATTTEPPPKADDAVNPPEEQQIPQRPVTASSWFGWLGRAPLIETQAFAPEEPAKETEPPKEVEPPKEPEVQEAPPAEPQAPKAPVPAAEASPAPATSWFGFWYTAPTEPTATSNAAKPREVPTTDTAANPPVKEPEDVVMDDAPPPKPDAPKQDAPKTPSAGSTWAFWSRDTRPKSEGVKTIATQPESGELAVIGQGSEAHPEHTSDMNMDQSQQDSAKDDKNAKTVKDTKPTKGSKAGIVSAPSTFGRKSKRVRPQSMDLDLPSRPGTPTRPESVASSRASITTEATPKEPPLKPGTPKSTSQETPTKSVPPNLLLPSFGSTYRMKENPSIIKQLTSLLLRTQGSPANHVYKAKETPKIRKALAIGVHGLFPATYLRPMVGQPTGTSLRFASLCAEAIRKWAVAHGSPDCEIEKIALEGEGKIADRVDNLWKLLLNWIEQIRNADLIILACHSQGVPVGVMLVAKLIDLGIITNAKIGVCAMAGVSLGPFPDYKSSMGILMGSANELWEFSNPDSEISKKYEHALKEVLQYGVRMTYIGSIDDQLVPMESAIYSPASHPYIYRAVFIDGRIHAPDFIAHLVGFALKLRNLGISDHGLVRELSTPLAGSLYSGEGHSRLYYDDQVYDLAVSHALETSDVKPNPPATVSHRRGATATSSLANPNPYHLPWIMRGLLEEDYVRTELSSETEELLRQFDDWKPATKALKDVKYRLEAIRSKL</sequence>
<dbReference type="EMBL" id="WIGN01000325">
    <property type="protein sequence ID" value="KAF6799401.1"/>
    <property type="molecule type" value="Genomic_DNA"/>
</dbReference>
<accession>A0A8H6IUS6</accession>
<feature type="compositionally biased region" description="Basic and acidic residues" evidence="1">
    <location>
        <begin position="135"/>
        <end position="145"/>
    </location>
</feature>
<feature type="compositionally biased region" description="Polar residues" evidence="1">
    <location>
        <begin position="215"/>
        <end position="225"/>
    </location>
</feature>
<name>A0A8H6IUS6_9PEZI</name>
<keyword evidence="4" id="KW-1185">Reference proteome</keyword>
<dbReference type="AlphaFoldDB" id="A0A8H6IUS6"/>
<proteinExistence type="predicted"/>
<dbReference type="InterPro" id="IPR058934">
    <property type="entry name" value="YMC020W-like"/>
</dbReference>